<proteinExistence type="predicted"/>
<reference evidence="2 3" key="1">
    <citation type="submission" date="2017-11" db="EMBL/GenBank/DDBJ databases">
        <title>De-novo sequencing of pomegranate (Punica granatum L.) genome.</title>
        <authorList>
            <person name="Akparov Z."/>
            <person name="Amiraslanov A."/>
            <person name="Hajiyeva S."/>
            <person name="Abbasov M."/>
            <person name="Kaur K."/>
            <person name="Hamwieh A."/>
            <person name="Solovyev V."/>
            <person name="Salamov A."/>
            <person name="Braich B."/>
            <person name="Kosarev P."/>
            <person name="Mahmoud A."/>
            <person name="Hajiyev E."/>
            <person name="Babayeva S."/>
            <person name="Izzatullayeva V."/>
            <person name="Mammadov A."/>
            <person name="Mammadov A."/>
            <person name="Sharifova S."/>
            <person name="Ojaghi J."/>
            <person name="Eynullazada K."/>
            <person name="Bayramov B."/>
            <person name="Abdulazimova A."/>
            <person name="Shahmuradov I."/>
        </authorList>
    </citation>
    <scope>NUCLEOTIDE SEQUENCE [LARGE SCALE GENOMIC DNA]</scope>
    <source>
        <strain evidence="3">cv. AG2017</strain>
        <tissue evidence="2">Leaf</tissue>
    </source>
</reference>
<accession>A0A2I0KK34</accession>
<protein>
    <recommendedName>
        <fullName evidence="1">DEAD/DEAH-box helicase domain-containing protein</fullName>
    </recommendedName>
</protein>
<dbReference type="Pfam" id="PF00270">
    <property type="entry name" value="DEAD"/>
    <property type="match status" value="1"/>
</dbReference>
<evidence type="ECO:0000313" key="3">
    <source>
        <dbReference type="Proteomes" id="UP000233551"/>
    </source>
</evidence>
<dbReference type="GO" id="GO:0016787">
    <property type="term" value="F:hydrolase activity"/>
    <property type="evidence" value="ECO:0007669"/>
    <property type="project" value="UniProtKB-KW"/>
</dbReference>
<dbReference type="Gene3D" id="3.40.50.300">
    <property type="entry name" value="P-loop containing nucleotide triphosphate hydrolases"/>
    <property type="match status" value="1"/>
</dbReference>
<dbReference type="Proteomes" id="UP000233551">
    <property type="component" value="Unassembled WGS sequence"/>
</dbReference>
<dbReference type="GeneID" id="116197996"/>
<evidence type="ECO:0000259" key="1">
    <source>
        <dbReference type="Pfam" id="PF00270"/>
    </source>
</evidence>
<dbReference type="InterPro" id="IPR011545">
    <property type="entry name" value="DEAD/DEAH_box_helicase_dom"/>
</dbReference>
<sequence>MAKGDDVIARKKNKANRKKLEKQGSSNVSARIASIIAAKKRRKAGNRRICQGMCFSLPTPDDPFNDRQGKKDPLVKDTKKKVRSQAVKAVHEKGSASGKGTAGNSDAKAANFGNGMGNSRPSKNERVKGTESVSNVGKDRFVDSGKTKQNGALENSGYPSKFLILCLKTIQDSLCHCDAENGEKISPFFVNAWGVEFWKLYATGMDILETSGTASSVEQIAWIVSTAADSIARREKEGLSFSSPSLLYLVPTREKASEVRNICKPLKALGIHTVSIHAGAALDHQIDGLKSCEPEFLVSIPERLLELISLKAVDISGISLLVIDGSLVEGRSQDMITSIKKFISGDHRTILFSNSDSGILKFDNILKGPIQKLSLDDSIASLNTCIKRLKTSVKENS</sequence>
<dbReference type="STRING" id="22663.A0A2I0KK34"/>
<evidence type="ECO:0000313" key="2">
    <source>
        <dbReference type="EMBL" id="PKI68563.1"/>
    </source>
</evidence>
<organism evidence="2 3">
    <name type="scientific">Punica granatum</name>
    <name type="common">Pomegranate</name>
    <dbReference type="NCBI Taxonomy" id="22663"/>
    <lineage>
        <taxon>Eukaryota</taxon>
        <taxon>Viridiplantae</taxon>
        <taxon>Streptophyta</taxon>
        <taxon>Embryophyta</taxon>
        <taxon>Tracheophyta</taxon>
        <taxon>Spermatophyta</taxon>
        <taxon>Magnoliopsida</taxon>
        <taxon>eudicotyledons</taxon>
        <taxon>Gunneridae</taxon>
        <taxon>Pentapetalae</taxon>
        <taxon>rosids</taxon>
        <taxon>malvids</taxon>
        <taxon>Myrtales</taxon>
        <taxon>Lythraceae</taxon>
        <taxon>Punica</taxon>
    </lineage>
</organism>
<dbReference type="GO" id="GO:0003676">
    <property type="term" value="F:nucleic acid binding"/>
    <property type="evidence" value="ECO:0007669"/>
    <property type="project" value="InterPro"/>
</dbReference>
<dbReference type="OrthoDB" id="1902637at2759"/>
<name>A0A2I0KK34_PUNGR</name>
<comment type="caution">
    <text evidence="2">The sequence shown here is derived from an EMBL/GenBank/DDBJ whole genome shotgun (WGS) entry which is preliminary data.</text>
</comment>
<dbReference type="SUPFAM" id="SSF52540">
    <property type="entry name" value="P-loop containing nucleoside triphosphate hydrolases"/>
    <property type="match status" value="1"/>
</dbReference>
<gene>
    <name evidence="2" type="ORF">CRG98_011049</name>
</gene>
<dbReference type="GO" id="GO:0004386">
    <property type="term" value="F:helicase activity"/>
    <property type="evidence" value="ECO:0007669"/>
    <property type="project" value="UniProtKB-KW"/>
</dbReference>
<dbReference type="GO" id="GO:0005524">
    <property type="term" value="F:ATP binding"/>
    <property type="evidence" value="ECO:0007669"/>
    <property type="project" value="UniProtKB-KW"/>
</dbReference>
<dbReference type="PANTHER" id="PTHR47960">
    <property type="entry name" value="DEAD-BOX ATP-DEPENDENT RNA HELICASE 50"/>
    <property type="match status" value="1"/>
</dbReference>
<keyword evidence="3" id="KW-1185">Reference proteome</keyword>
<dbReference type="AlphaFoldDB" id="A0A2I0KK34"/>
<dbReference type="InterPro" id="IPR027417">
    <property type="entry name" value="P-loop_NTPase"/>
</dbReference>
<feature type="domain" description="DEAD/DEAH-box helicase" evidence="1">
    <location>
        <begin position="241"/>
        <end position="353"/>
    </location>
</feature>
<dbReference type="EMBL" id="PGOL01000548">
    <property type="protein sequence ID" value="PKI68563.1"/>
    <property type="molecule type" value="Genomic_DNA"/>
</dbReference>